<dbReference type="AlphaFoldDB" id="A0A1I5R0A0"/>
<dbReference type="Proteomes" id="UP000182025">
    <property type="component" value="Unassembled WGS sequence"/>
</dbReference>
<protein>
    <submittedName>
        <fullName evidence="1">Uncharacterized protein</fullName>
    </submittedName>
</protein>
<accession>A0A1I5R0A0</accession>
<reference evidence="2" key="1">
    <citation type="submission" date="2016-10" db="EMBL/GenBank/DDBJ databases">
        <authorList>
            <person name="Varghese N."/>
            <person name="Submissions S."/>
        </authorList>
    </citation>
    <scope>NUCLEOTIDE SEQUENCE [LARGE SCALE GENOMIC DNA]</scope>
    <source>
        <strain evidence="2">JCM 15604</strain>
    </source>
</reference>
<organism evidence="1 2">
    <name type="scientific">Ectopseudomonas toyotomiensis</name>
    <dbReference type="NCBI Taxonomy" id="554344"/>
    <lineage>
        <taxon>Bacteria</taxon>
        <taxon>Pseudomonadati</taxon>
        <taxon>Pseudomonadota</taxon>
        <taxon>Gammaproteobacteria</taxon>
        <taxon>Pseudomonadales</taxon>
        <taxon>Pseudomonadaceae</taxon>
        <taxon>Ectopseudomonas</taxon>
    </lineage>
</organism>
<dbReference type="RefSeq" id="WP_170063943.1">
    <property type="nucleotide sequence ID" value="NZ_FOXK01000003.1"/>
</dbReference>
<gene>
    <name evidence="1" type="ORF">SAMN05216177_103216</name>
</gene>
<name>A0A1I5R0A0_9GAMM</name>
<proteinExistence type="predicted"/>
<evidence type="ECO:0000313" key="1">
    <source>
        <dbReference type="EMBL" id="SFP51751.1"/>
    </source>
</evidence>
<evidence type="ECO:0000313" key="2">
    <source>
        <dbReference type="Proteomes" id="UP000182025"/>
    </source>
</evidence>
<sequence length="256" mass="29020">MATQDKVAPKMALWESVKTTDKAFTKTQDLEGRPVTSINGMYVVQRATETFGPIGKGWGYEILVDRFDQGAPIRDKKSGEVIAHEQMHTILLKLWYVHGGKRNNVTQYGHTPFVRSSQWGAYTDFDAPKKSLTDAIKKCLSLIGFCADVHMGMFEDEIYLQGLELKKRLEEAGEDGKQEVMNEAKADFRAWVETQIEVIAATNNQRSLEAMRKTICEKAREKAKVVNYDPADVEHRINEAADERLQFLNDKYPAGK</sequence>
<keyword evidence="2" id="KW-1185">Reference proteome</keyword>
<dbReference type="EMBL" id="FOXK01000003">
    <property type="protein sequence ID" value="SFP51751.1"/>
    <property type="molecule type" value="Genomic_DNA"/>
</dbReference>